<gene>
    <name evidence="1" type="ORF">NK6_885</name>
</gene>
<evidence type="ECO:0000313" key="2">
    <source>
        <dbReference type="Proteomes" id="UP000063308"/>
    </source>
</evidence>
<name>A0A0E3VSK5_9BRAD</name>
<protein>
    <submittedName>
        <fullName evidence="1">Uncharacterized protein</fullName>
    </submittedName>
</protein>
<dbReference type="AlphaFoldDB" id="A0A0E3VSK5"/>
<sequence>MKRAVERVQLRCRQGIGDGRLLRDPFGDRRRGFGSRIGGESLCRRLFGPWKYLHDAHG</sequence>
<accession>A0A0E3VSK5</accession>
<dbReference type="Proteomes" id="UP000063308">
    <property type="component" value="Chromosome"/>
</dbReference>
<proteinExistence type="predicted"/>
<organism evidence="1 2">
    <name type="scientific">Bradyrhizobium diazoefficiens</name>
    <dbReference type="NCBI Taxonomy" id="1355477"/>
    <lineage>
        <taxon>Bacteria</taxon>
        <taxon>Pseudomonadati</taxon>
        <taxon>Pseudomonadota</taxon>
        <taxon>Alphaproteobacteria</taxon>
        <taxon>Hyphomicrobiales</taxon>
        <taxon>Nitrobacteraceae</taxon>
        <taxon>Bradyrhizobium</taxon>
    </lineage>
</organism>
<evidence type="ECO:0000313" key="1">
    <source>
        <dbReference type="EMBL" id="BAR54070.1"/>
    </source>
</evidence>
<dbReference type="EMBL" id="AP014685">
    <property type="protein sequence ID" value="BAR54070.1"/>
    <property type="molecule type" value="Genomic_DNA"/>
</dbReference>
<reference evidence="1 2" key="1">
    <citation type="submission" date="2014-11" db="EMBL/GenBank/DDBJ databases">
        <title>Symbiosis island explosion on the genome of extra-slow-growing strains of soybean bradyrhizobia with massive insertion sequences.</title>
        <authorList>
            <person name="Iida T."/>
            <person name="Minamisawa K."/>
        </authorList>
    </citation>
    <scope>NUCLEOTIDE SEQUENCE [LARGE SCALE GENOMIC DNA]</scope>
    <source>
        <strain evidence="1 2">NK6</strain>
    </source>
</reference>